<sequence length="69" mass="7808">MKEGGLHITSLKSVILVSSFTLLLLILSFVITSYIQFREVAVLKERVLRLEDSCFSDVDTVTYGAKREK</sequence>
<keyword evidence="1" id="KW-0812">Transmembrane</keyword>
<dbReference type="AlphaFoldDB" id="A0ABD3XK84"/>
<feature type="transmembrane region" description="Helical" evidence="1">
    <location>
        <begin position="15"/>
        <end position="37"/>
    </location>
</feature>
<evidence type="ECO:0000256" key="1">
    <source>
        <dbReference type="SAM" id="Phobius"/>
    </source>
</evidence>
<reference evidence="2 3" key="1">
    <citation type="submission" date="2024-11" db="EMBL/GenBank/DDBJ databases">
        <title>Chromosome-level genome assembly of the freshwater bivalve Anodonta woodiana.</title>
        <authorList>
            <person name="Chen X."/>
        </authorList>
    </citation>
    <scope>NUCLEOTIDE SEQUENCE [LARGE SCALE GENOMIC DNA]</scope>
    <source>
        <strain evidence="2">MN2024</strain>
        <tissue evidence="2">Gills</tissue>
    </source>
</reference>
<dbReference type="Proteomes" id="UP001634394">
    <property type="component" value="Unassembled WGS sequence"/>
</dbReference>
<gene>
    <name evidence="2" type="ORF">ACJMK2_025476</name>
</gene>
<feature type="non-terminal residue" evidence="2">
    <location>
        <position position="69"/>
    </location>
</feature>
<evidence type="ECO:0000313" key="2">
    <source>
        <dbReference type="EMBL" id="KAL3885413.1"/>
    </source>
</evidence>
<keyword evidence="1" id="KW-1133">Transmembrane helix</keyword>
<accession>A0ABD3XK84</accession>
<keyword evidence="1" id="KW-0472">Membrane</keyword>
<dbReference type="EMBL" id="JBJQND010000002">
    <property type="protein sequence ID" value="KAL3885413.1"/>
    <property type="molecule type" value="Genomic_DNA"/>
</dbReference>
<evidence type="ECO:0000313" key="3">
    <source>
        <dbReference type="Proteomes" id="UP001634394"/>
    </source>
</evidence>
<name>A0ABD3XK84_SINWO</name>
<protein>
    <submittedName>
        <fullName evidence="2">Uncharacterized protein</fullName>
    </submittedName>
</protein>
<proteinExistence type="predicted"/>
<organism evidence="2 3">
    <name type="scientific">Sinanodonta woodiana</name>
    <name type="common">Chinese pond mussel</name>
    <name type="synonym">Anodonta woodiana</name>
    <dbReference type="NCBI Taxonomy" id="1069815"/>
    <lineage>
        <taxon>Eukaryota</taxon>
        <taxon>Metazoa</taxon>
        <taxon>Spiralia</taxon>
        <taxon>Lophotrochozoa</taxon>
        <taxon>Mollusca</taxon>
        <taxon>Bivalvia</taxon>
        <taxon>Autobranchia</taxon>
        <taxon>Heteroconchia</taxon>
        <taxon>Palaeoheterodonta</taxon>
        <taxon>Unionida</taxon>
        <taxon>Unionoidea</taxon>
        <taxon>Unionidae</taxon>
        <taxon>Unioninae</taxon>
        <taxon>Sinanodonta</taxon>
    </lineage>
</organism>
<comment type="caution">
    <text evidence="2">The sequence shown here is derived from an EMBL/GenBank/DDBJ whole genome shotgun (WGS) entry which is preliminary data.</text>
</comment>
<keyword evidence="3" id="KW-1185">Reference proteome</keyword>